<feature type="region of interest" description="Disordered" evidence="2">
    <location>
        <begin position="218"/>
        <end position="321"/>
    </location>
</feature>
<sequence>MVRLTSNAPKKEEILHPLSMHDVTSHPLDNSNPFEDVTASGDRSSGAHKDHIPEISVATVALKDNARSSNGEVNSNAPNENQDQSRETQAKGMTSQKHVADSSAQIIHPPSSNFAAKHKKLSQLPRSVRWRLSLGLLTDPSDGEENEVDAISTAISKKSSSSGGKPTCIQQMVQEDKFHANPTMQLKSIQEVNALKLRFQRSRYEELEKRHYWSHTPVGIAGKTESTQQDPTEAATPAATTTTTQHVAKGDDPLSALLDSPPEDKGLFGFGAKRRPKKGTAISNNSMHSTSTKSSKTEKETTQSSPKQEEEGRGGDKSKWADFYSTREMLDVIEKDLNRLPSDHYTVYHSWRKRCTEWREKKSVDEKKRMDEKDKVALGPDRKGVEPMQTQQRQNNRPLKKRFANTLGQSLNIGRNPRLVGTPEDDEEEDATKKAEAAEKLEIETSTKERAEKLSQLLFVYGQEHEDIGYRQGMHEILSYILLALEIDLMESAIAKERRQWRNDMLSPQNVGGNSVDGGLAGVDASGNIVVVHLLDPDYIMHDAFTLFECVMESLALAYDVQEGGDGTSAGCLEGMTSSIVSKIRYIARDEALFSHVLYMPVPPQLYFAKWVRLMFGREVAGGMDAVLGLWDAFFELASATASMDEDMSVSNALMNVLKTAAAAMILLIRHLLLAPTVAWDGSLTGDPDPNDGIQYLMNYPPIEDTGVFVKTVTSLLAKEKLLTAQSAQNDGSLQRIKSRRFQRMTSDLPMVAIENQQDNQEDDKEDTASRSSSCGNFMGWPSQPESNELDVSFTRQTGQHSSGADNSSVQNNAHDNKLDISETIGNFASGLLGLAGNFTSQKQPMGLTRRASFSRTSFTGFRGLGENEDDKLKDNGEAQHDFEFDIHQEDDDSNVIQVLHTDLNDSEAREGKAQTRPRRRSMSIESGLSSADDLNASFTSYSSRTASRSLAESIRQDPTVWATKLERSVNTLMKHFHEQMRAQSDTPPPNNNSAHSTGSHRPMIPEEVWHAMADIDQVRKDLLSQSATEKLDKSPSSLMLSTLDANFNKMQRSMSEDNE</sequence>
<reference evidence="4 5" key="1">
    <citation type="submission" date="2024-10" db="EMBL/GenBank/DDBJ databases">
        <title>Updated reference genomes for cyclostephanoid diatoms.</title>
        <authorList>
            <person name="Roberts W.R."/>
            <person name="Alverson A.J."/>
        </authorList>
    </citation>
    <scope>NUCLEOTIDE SEQUENCE [LARGE SCALE GENOMIC DNA]</scope>
    <source>
        <strain evidence="4 5">AJA010-31</strain>
    </source>
</reference>
<feature type="region of interest" description="Disordered" evidence="2">
    <location>
        <begin position="795"/>
        <end position="814"/>
    </location>
</feature>
<evidence type="ECO:0000313" key="5">
    <source>
        <dbReference type="Proteomes" id="UP001530400"/>
    </source>
</evidence>
<name>A0ABD3Q1D8_9STRA</name>
<accession>A0ABD3Q1D8</accession>
<dbReference type="AlphaFoldDB" id="A0ABD3Q1D8"/>
<gene>
    <name evidence="4" type="ORF">ACHAWO_006503</name>
</gene>
<proteinExistence type="predicted"/>
<evidence type="ECO:0000256" key="2">
    <source>
        <dbReference type="SAM" id="MobiDB-lite"/>
    </source>
</evidence>
<feature type="compositionally biased region" description="Basic and acidic residues" evidence="2">
    <location>
        <begin position="295"/>
        <end position="320"/>
    </location>
</feature>
<keyword evidence="1" id="KW-0343">GTPase activation</keyword>
<dbReference type="GO" id="GO:0005096">
    <property type="term" value="F:GTPase activator activity"/>
    <property type="evidence" value="ECO:0007669"/>
    <property type="project" value="UniProtKB-KW"/>
</dbReference>
<feature type="region of interest" description="Disordered" evidence="2">
    <location>
        <begin position="412"/>
        <end position="438"/>
    </location>
</feature>
<dbReference type="SMART" id="SM00164">
    <property type="entry name" value="TBC"/>
    <property type="match status" value="1"/>
</dbReference>
<feature type="compositionally biased region" description="Basic and acidic residues" evidence="2">
    <location>
        <begin position="903"/>
        <end position="914"/>
    </location>
</feature>
<evidence type="ECO:0000313" key="4">
    <source>
        <dbReference type="EMBL" id="KAL3794259.1"/>
    </source>
</evidence>
<dbReference type="Gene3D" id="1.10.472.80">
    <property type="entry name" value="Ypt/Rab-GAP domain of gyp1p, domain 3"/>
    <property type="match status" value="1"/>
</dbReference>
<feature type="domain" description="Rab-GAP TBC" evidence="3">
    <location>
        <begin position="310"/>
        <end position="638"/>
    </location>
</feature>
<evidence type="ECO:0000256" key="1">
    <source>
        <dbReference type="ARBA" id="ARBA00022468"/>
    </source>
</evidence>
<feature type="region of interest" description="Disordered" evidence="2">
    <location>
        <begin position="1"/>
        <end position="103"/>
    </location>
</feature>
<dbReference type="InterPro" id="IPR035969">
    <property type="entry name" value="Rab-GAP_TBC_sf"/>
</dbReference>
<feature type="region of interest" description="Disordered" evidence="2">
    <location>
        <begin position="748"/>
        <end position="788"/>
    </location>
</feature>
<organism evidence="4 5">
    <name type="scientific">Cyclotella atomus</name>
    <dbReference type="NCBI Taxonomy" id="382360"/>
    <lineage>
        <taxon>Eukaryota</taxon>
        <taxon>Sar</taxon>
        <taxon>Stramenopiles</taxon>
        <taxon>Ochrophyta</taxon>
        <taxon>Bacillariophyta</taxon>
        <taxon>Coscinodiscophyceae</taxon>
        <taxon>Thalassiosirophycidae</taxon>
        <taxon>Stephanodiscales</taxon>
        <taxon>Stephanodiscaceae</taxon>
        <taxon>Cyclotella</taxon>
    </lineage>
</organism>
<dbReference type="Proteomes" id="UP001530400">
    <property type="component" value="Unassembled WGS sequence"/>
</dbReference>
<dbReference type="SUPFAM" id="SSF47923">
    <property type="entry name" value="Ypt/Rab-GAP domain of gyp1p"/>
    <property type="match status" value="2"/>
</dbReference>
<protein>
    <recommendedName>
        <fullName evidence="3">Rab-GAP TBC domain-containing protein</fullName>
    </recommendedName>
</protein>
<feature type="compositionally biased region" description="Low complexity" evidence="2">
    <location>
        <begin position="231"/>
        <end position="244"/>
    </location>
</feature>
<dbReference type="PANTHER" id="PTHR22957">
    <property type="entry name" value="TBC1 DOMAIN FAMILY MEMBER GTPASE-ACTIVATING PROTEIN"/>
    <property type="match status" value="1"/>
</dbReference>
<comment type="caution">
    <text evidence="4">The sequence shown here is derived from an EMBL/GenBank/DDBJ whole genome shotgun (WGS) entry which is preliminary data.</text>
</comment>
<feature type="compositionally biased region" description="Polar residues" evidence="2">
    <location>
        <begin position="982"/>
        <end position="1000"/>
    </location>
</feature>
<dbReference type="PANTHER" id="PTHR22957:SF337">
    <property type="entry name" value="TBC1 DOMAIN FAMILY MEMBER 5"/>
    <property type="match status" value="1"/>
</dbReference>
<evidence type="ECO:0000259" key="3">
    <source>
        <dbReference type="PROSITE" id="PS50086"/>
    </source>
</evidence>
<feature type="compositionally biased region" description="Polar residues" evidence="2">
    <location>
        <begin position="67"/>
        <end position="82"/>
    </location>
</feature>
<keyword evidence="5" id="KW-1185">Reference proteome</keyword>
<feature type="region of interest" description="Disordered" evidence="2">
    <location>
        <begin position="980"/>
        <end position="1002"/>
    </location>
</feature>
<feature type="region of interest" description="Disordered" evidence="2">
    <location>
        <begin position="903"/>
        <end position="929"/>
    </location>
</feature>
<feature type="compositionally biased region" description="Polar residues" evidence="2">
    <location>
        <begin position="91"/>
        <end position="103"/>
    </location>
</feature>
<dbReference type="EMBL" id="JALLPJ020000365">
    <property type="protein sequence ID" value="KAL3794259.1"/>
    <property type="molecule type" value="Genomic_DNA"/>
</dbReference>
<dbReference type="Gene3D" id="1.10.8.270">
    <property type="entry name" value="putative rabgap domain of human tbc1 domain family member 14 like domains"/>
    <property type="match status" value="1"/>
</dbReference>
<dbReference type="InterPro" id="IPR000195">
    <property type="entry name" value="Rab-GAP-TBC_dom"/>
</dbReference>
<dbReference type="PROSITE" id="PS50086">
    <property type="entry name" value="TBC_RABGAP"/>
    <property type="match status" value="1"/>
</dbReference>